<dbReference type="EMBL" id="CABPRJ010002380">
    <property type="protein sequence ID" value="VVC44467.1"/>
    <property type="molecule type" value="Genomic_DNA"/>
</dbReference>
<dbReference type="Proteomes" id="UP000325440">
    <property type="component" value="Unassembled WGS sequence"/>
</dbReference>
<protein>
    <submittedName>
        <fullName evidence="1">Uncharacterized protein</fullName>
    </submittedName>
</protein>
<organism evidence="1 2">
    <name type="scientific">Cinara cedri</name>
    <dbReference type="NCBI Taxonomy" id="506608"/>
    <lineage>
        <taxon>Eukaryota</taxon>
        <taxon>Metazoa</taxon>
        <taxon>Ecdysozoa</taxon>
        <taxon>Arthropoda</taxon>
        <taxon>Hexapoda</taxon>
        <taxon>Insecta</taxon>
        <taxon>Pterygota</taxon>
        <taxon>Neoptera</taxon>
        <taxon>Paraneoptera</taxon>
        <taxon>Hemiptera</taxon>
        <taxon>Sternorrhyncha</taxon>
        <taxon>Aphidomorpha</taxon>
        <taxon>Aphidoidea</taxon>
        <taxon>Aphididae</taxon>
        <taxon>Lachninae</taxon>
        <taxon>Cinara</taxon>
    </lineage>
</organism>
<evidence type="ECO:0000313" key="1">
    <source>
        <dbReference type="EMBL" id="VVC44467.1"/>
    </source>
</evidence>
<keyword evidence="2" id="KW-1185">Reference proteome</keyword>
<dbReference type="AlphaFoldDB" id="A0A5E4NQ07"/>
<evidence type="ECO:0000313" key="2">
    <source>
        <dbReference type="Proteomes" id="UP000325440"/>
    </source>
</evidence>
<proteinExistence type="predicted"/>
<gene>
    <name evidence="1" type="ORF">CINCED_3A020025</name>
</gene>
<accession>A0A5E4NQ07</accession>
<dbReference type="OrthoDB" id="6623381at2759"/>
<sequence>MPKRRCGFNIKLKTQFPNLRDANEIEKVLCTEFRIEEFKELCDFVNVEFKNSILGTVKTRWLSLQPAVTTILKQFFDNPVSIAWLYFIQTQLKVVCDTITRTESDNISVSEVYEKLEVVCGKIRNRQSQQFFILKLALIIEDLDEKKDIQQK</sequence>
<reference evidence="1 2" key="1">
    <citation type="submission" date="2019-08" db="EMBL/GenBank/DDBJ databases">
        <authorList>
            <person name="Alioto T."/>
            <person name="Alioto T."/>
            <person name="Gomez Garrido J."/>
        </authorList>
    </citation>
    <scope>NUCLEOTIDE SEQUENCE [LARGE SCALE GENOMIC DNA]</scope>
</reference>
<name>A0A5E4NQ07_9HEMI</name>